<evidence type="ECO:0000256" key="19">
    <source>
        <dbReference type="PROSITE-ProRule" id="PRU00076"/>
    </source>
</evidence>
<dbReference type="SMART" id="SM00179">
    <property type="entry name" value="EGF_CA"/>
    <property type="match status" value="1"/>
</dbReference>
<evidence type="ECO:0000256" key="6">
    <source>
        <dbReference type="ARBA" id="ARBA00022692"/>
    </source>
</evidence>
<dbReference type="InterPro" id="IPR000152">
    <property type="entry name" value="EGF-type_Asp/Asn_hydroxyl_site"/>
</dbReference>
<dbReference type="PROSITE" id="PS00107">
    <property type="entry name" value="PROTEIN_KINASE_ATP"/>
    <property type="match status" value="1"/>
</dbReference>
<evidence type="ECO:0000259" key="23">
    <source>
        <dbReference type="PROSITE" id="PS50011"/>
    </source>
</evidence>
<evidence type="ECO:0000256" key="1">
    <source>
        <dbReference type="ARBA" id="ARBA00004479"/>
    </source>
</evidence>
<dbReference type="SMART" id="SM00181">
    <property type="entry name" value="EGF"/>
    <property type="match status" value="2"/>
</dbReference>
<evidence type="ECO:0000256" key="9">
    <source>
        <dbReference type="ARBA" id="ARBA00022741"/>
    </source>
</evidence>
<evidence type="ECO:0000256" key="10">
    <source>
        <dbReference type="ARBA" id="ARBA00022777"/>
    </source>
</evidence>
<dbReference type="CDD" id="cd00054">
    <property type="entry name" value="EGF_CA"/>
    <property type="match status" value="1"/>
</dbReference>
<dbReference type="InterPro" id="IPR017441">
    <property type="entry name" value="Protein_kinase_ATP_BS"/>
</dbReference>
<evidence type="ECO:0000256" key="5">
    <source>
        <dbReference type="ARBA" id="ARBA00022679"/>
    </source>
</evidence>
<dbReference type="InterPro" id="IPR045274">
    <property type="entry name" value="WAK-like"/>
</dbReference>
<evidence type="ECO:0000259" key="24">
    <source>
        <dbReference type="PROSITE" id="PS50026"/>
    </source>
</evidence>
<evidence type="ECO:0000256" key="17">
    <source>
        <dbReference type="ARBA" id="ARBA00047951"/>
    </source>
</evidence>
<dbReference type="InterPro" id="IPR000742">
    <property type="entry name" value="EGF"/>
</dbReference>
<dbReference type="GO" id="GO:0030247">
    <property type="term" value="F:polysaccharide binding"/>
    <property type="evidence" value="ECO:0007669"/>
    <property type="project" value="InterPro"/>
</dbReference>
<dbReference type="InterPro" id="IPR049883">
    <property type="entry name" value="NOTCH1_EGF-like"/>
</dbReference>
<feature type="signal peptide" evidence="22">
    <location>
        <begin position="1"/>
        <end position="22"/>
    </location>
</feature>
<dbReference type="InterPro" id="IPR008271">
    <property type="entry name" value="Ser/Thr_kinase_AS"/>
</dbReference>
<keyword evidence="8" id="KW-0677">Repeat</keyword>
<evidence type="ECO:0000256" key="16">
    <source>
        <dbReference type="ARBA" id="ARBA00047558"/>
    </source>
</evidence>
<dbReference type="EMBL" id="CP093347">
    <property type="protein sequence ID" value="WOH01996.1"/>
    <property type="molecule type" value="Genomic_DNA"/>
</dbReference>
<sequence length="795" mass="88738">MTRIKHMLVLLVCAWELEAATSEYNSTRIDTNTSNTIINGGVLAKTGCPSQCGDLKVPYPFGIISEDSKGPNCSINSWFDITCSTTTNPKAVIKLNDVDYEVFDISDSELRISNLGAETCYDLSGLLYTNIYTSLDLRNTSYTYSRANVLTVVGCDDWGDFYQADDEVSPTGCTTICRDKKEVKEGECSGAGCCQVSVNALKYYYVDLGTYRNHTDNISSFNPCGYAFLGEKKAFNFRGLSDLKDIGAFRTKIETTVPIVLDWVIDENRTCAQAAQHPDFACRYAHSYCIDGGKSSGGYRCSCNQGYDGNPYLSPGCKGNRMLHAFLSYVDECADPKLNDCEKTCINIPGNYNCSCPHGYHGDGRKNGSGCVARSSKFPLIKFILGLSFGCFFLFVGTICVYCIIMIRKHTQLREKFFEQNGGLLLKQQSNAMDGSGVEPTKLFTDKELKKATNNYSSDRIIGQGAYGIVFKGILPDERVVAIKRSKVMDMSQVEQFINEMVILTQVNHRNVVKLLGCCLECEVPLLVYEFISNGTLFHHVHNIDGSMPWLSLENRLRIAAESSCALAYLHSAASIPIIHRDVKLANILLDDNHVAKISDFGASRLVPLDQPQVTTLVQGTLGYLDPEYFHKGQLTDKSDVYSFGVVLAELLTGRKPISLTRSLEDRNLATFFITSVEEHRIFQILEPRLVQEGTLEQLEAAARLVKRCLSLSGKERPTMKEVTMEIERLRIFKRTPWANHHVNEEATRLLGRTDIQHSDLYKIQLSCYDNVGDDPDHYHSSTNSLLQPSTYSPR</sequence>
<keyword evidence="11 20" id="KW-0067">ATP-binding</keyword>
<dbReference type="PROSITE" id="PS00010">
    <property type="entry name" value="ASX_HYDROXYL"/>
    <property type="match status" value="1"/>
</dbReference>
<dbReference type="CDD" id="cd14066">
    <property type="entry name" value="STKc_IRAK"/>
    <property type="match status" value="1"/>
</dbReference>
<dbReference type="GO" id="GO:0005509">
    <property type="term" value="F:calcium ion binding"/>
    <property type="evidence" value="ECO:0007669"/>
    <property type="project" value="InterPro"/>
</dbReference>
<dbReference type="GO" id="GO:0004674">
    <property type="term" value="F:protein serine/threonine kinase activity"/>
    <property type="evidence" value="ECO:0007669"/>
    <property type="project" value="UniProtKB-KW"/>
</dbReference>
<keyword evidence="15" id="KW-0325">Glycoprotein</keyword>
<evidence type="ECO:0000256" key="20">
    <source>
        <dbReference type="PROSITE-ProRule" id="PRU10141"/>
    </source>
</evidence>
<keyword evidence="12 21" id="KW-1133">Transmembrane helix</keyword>
<keyword evidence="14" id="KW-1015">Disulfide bond</keyword>
<dbReference type="GO" id="GO:0005886">
    <property type="term" value="C:plasma membrane"/>
    <property type="evidence" value="ECO:0007669"/>
    <property type="project" value="TreeGrafter"/>
</dbReference>
<evidence type="ECO:0000256" key="8">
    <source>
        <dbReference type="ARBA" id="ARBA00022737"/>
    </source>
</evidence>
<dbReference type="InterPro" id="IPR025287">
    <property type="entry name" value="WAK_GUB"/>
</dbReference>
<evidence type="ECO:0000256" key="14">
    <source>
        <dbReference type="ARBA" id="ARBA00023157"/>
    </source>
</evidence>
<evidence type="ECO:0000256" key="15">
    <source>
        <dbReference type="ARBA" id="ARBA00023180"/>
    </source>
</evidence>
<dbReference type="Proteomes" id="UP000077755">
    <property type="component" value="Chromosome 5"/>
</dbReference>
<keyword evidence="4" id="KW-0597">Phosphoprotein</keyword>
<dbReference type="SUPFAM" id="SSF57196">
    <property type="entry name" value="EGF/Laminin"/>
    <property type="match status" value="1"/>
</dbReference>
<keyword evidence="9 20" id="KW-0547">Nucleotide-binding</keyword>
<dbReference type="AlphaFoldDB" id="A0AAF0X8S8"/>
<feature type="transmembrane region" description="Helical" evidence="21">
    <location>
        <begin position="383"/>
        <end position="407"/>
    </location>
</feature>
<dbReference type="Pfam" id="PF07645">
    <property type="entry name" value="EGF_CA"/>
    <property type="match status" value="1"/>
</dbReference>
<dbReference type="GO" id="GO:0005524">
    <property type="term" value="F:ATP binding"/>
    <property type="evidence" value="ECO:0007669"/>
    <property type="project" value="UniProtKB-UniRule"/>
</dbReference>
<evidence type="ECO:0000256" key="11">
    <source>
        <dbReference type="ARBA" id="ARBA00022840"/>
    </source>
</evidence>
<dbReference type="PROSITE" id="PS50026">
    <property type="entry name" value="EGF_3"/>
    <property type="match status" value="1"/>
</dbReference>
<keyword evidence="3 19" id="KW-0245">EGF-like domain</keyword>
<comment type="catalytic activity">
    <reaction evidence="17">
        <text>L-threonyl-[protein] + ATP = O-phospho-L-threonyl-[protein] + ADP + H(+)</text>
        <dbReference type="Rhea" id="RHEA:46608"/>
        <dbReference type="Rhea" id="RHEA-COMP:11060"/>
        <dbReference type="Rhea" id="RHEA-COMP:11605"/>
        <dbReference type="ChEBI" id="CHEBI:15378"/>
        <dbReference type="ChEBI" id="CHEBI:30013"/>
        <dbReference type="ChEBI" id="CHEBI:30616"/>
        <dbReference type="ChEBI" id="CHEBI:61977"/>
        <dbReference type="ChEBI" id="CHEBI:456216"/>
    </reaction>
</comment>
<keyword evidence="7 22" id="KW-0732">Signal</keyword>
<evidence type="ECO:0000256" key="18">
    <source>
        <dbReference type="ARBA" id="ARBA00058961"/>
    </source>
</evidence>
<dbReference type="FunFam" id="3.30.200.20:FF:000043">
    <property type="entry name" value="Wall-associated receptor kinase 2"/>
    <property type="match status" value="1"/>
</dbReference>
<keyword evidence="10" id="KW-0418">Kinase</keyword>
<name>A0AAF0X8S8_DAUCS</name>
<evidence type="ECO:0000313" key="26">
    <source>
        <dbReference type="Proteomes" id="UP000077755"/>
    </source>
</evidence>
<evidence type="ECO:0000256" key="3">
    <source>
        <dbReference type="ARBA" id="ARBA00022536"/>
    </source>
</evidence>
<keyword evidence="6 21" id="KW-0812">Transmembrane</keyword>
<dbReference type="SMART" id="SM00220">
    <property type="entry name" value="S_TKc"/>
    <property type="match status" value="1"/>
</dbReference>
<dbReference type="Gene3D" id="1.10.510.10">
    <property type="entry name" value="Transferase(Phosphotransferase) domain 1"/>
    <property type="match status" value="1"/>
</dbReference>
<dbReference type="FunFam" id="1.10.510.10:FF:000084">
    <property type="entry name" value="Wall-associated receptor kinase 2"/>
    <property type="match status" value="1"/>
</dbReference>
<reference evidence="25" key="2">
    <citation type="submission" date="2022-03" db="EMBL/GenBank/DDBJ databases">
        <title>Draft title - Genomic analysis of global carrot germplasm unveils the trajectory of domestication and the origin of high carotenoid orange carrot.</title>
        <authorList>
            <person name="Iorizzo M."/>
            <person name="Ellison S."/>
            <person name="Senalik D."/>
            <person name="Macko-Podgorni A."/>
            <person name="Grzebelus D."/>
            <person name="Bostan H."/>
            <person name="Rolling W."/>
            <person name="Curaba J."/>
            <person name="Simon P."/>
        </authorList>
    </citation>
    <scope>NUCLEOTIDE SEQUENCE</scope>
    <source>
        <tissue evidence="25">Leaf</tissue>
    </source>
</reference>
<keyword evidence="2" id="KW-0723">Serine/threonine-protein kinase</keyword>
<feature type="domain" description="Protein kinase" evidence="23">
    <location>
        <begin position="456"/>
        <end position="739"/>
    </location>
</feature>
<dbReference type="Pfam" id="PF13947">
    <property type="entry name" value="GUB_WAK_bind"/>
    <property type="match status" value="1"/>
</dbReference>
<dbReference type="PANTHER" id="PTHR27005:SF283">
    <property type="entry name" value="OS02G0633066 PROTEIN"/>
    <property type="match status" value="1"/>
</dbReference>
<dbReference type="Gene3D" id="3.30.200.20">
    <property type="entry name" value="Phosphorylase Kinase, domain 1"/>
    <property type="match status" value="1"/>
</dbReference>
<feature type="domain" description="EGF-like" evidence="24">
    <location>
        <begin position="329"/>
        <end position="363"/>
    </location>
</feature>
<evidence type="ECO:0000256" key="4">
    <source>
        <dbReference type="ARBA" id="ARBA00022553"/>
    </source>
</evidence>
<feature type="binding site" evidence="20">
    <location>
        <position position="484"/>
    </location>
    <ligand>
        <name>ATP</name>
        <dbReference type="ChEBI" id="CHEBI:30616"/>
    </ligand>
</feature>
<feature type="chain" id="PRO_5042160030" description="Protein kinase domain-containing protein" evidence="22">
    <location>
        <begin position="23"/>
        <end position="795"/>
    </location>
</feature>
<comment type="catalytic activity">
    <reaction evidence="16">
        <text>L-seryl-[protein] + ATP = O-phospho-L-seryl-[protein] + ADP + H(+)</text>
        <dbReference type="Rhea" id="RHEA:17989"/>
        <dbReference type="Rhea" id="RHEA-COMP:9863"/>
        <dbReference type="Rhea" id="RHEA-COMP:11604"/>
        <dbReference type="ChEBI" id="CHEBI:15378"/>
        <dbReference type="ChEBI" id="CHEBI:29999"/>
        <dbReference type="ChEBI" id="CHEBI:30616"/>
        <dbReference type="ChEBI" id="CHEBI:83421"/>
        <dbReference type="ChEBI" id="CHEBI:456216"/>
    </reaction>
</comment>
<evidence type="ECO:0000256" key="22">
    <source>
        <dbReference type="SAM" id="SignalP"/>
    </source>
</evidence>
<keyword evidence="13 21" id="KW-0472">Membrane</keyword>
<dbReference type="InterPro" id="IPR001881">
    <property type="entry name" value="EGF-like_Ca-bd_dom"/>
</dbReference>
<reference evidence="25" key="1">
    <citation type="journal article" date="2016" name="Nat. Genet.">
        <title>A high-quality carrot genome assembly provides new insights into carotenoid accumulation and asterid genome evolution.</title>
        <authorList>
            <person name="Iorizzo M."/>
            <person name="Ellison S."/>
            <person name="Senalik D."/>
            <person name="Zeng P."/>
            <person name="Satapoomin P."/>
            <person name="Huang J."/>
            <person name="Bowman M."/>
            <person name="Iovene M."/>
            <person name="Sanseverino W."/>
            <person name="Cavagnaro P."/>
            <person name="Yildiz M."/>
            <person name="Macko-Podgorni A."/>
            <person name="Moranska E."/>
            <person name="Grzebelus E."/>
            <person name="Grzebelus D."/>
            <person name="Ashrafi H."/>
            <person name="Zheng Z."/>
            <person name="Cheng S."/>
            <person name="Spooner D."/>
            <person name="Van Deynze A."/>
            <person name="Simon P."/>
        </authorList>
    </citation>
    <scope>NUCLEOTIDE SEQUENCE</scope>
    <source>
        <tissue evidence="25">Leaf</tissue>
    </source>
</reference>
<evidence type="ECO:0000256" key="7">
    <source>
        <dbReference type="ARBA" id="ARBA00022729"/>
    </source>
</evidence>
<dbReference type="PANTHER" id="PTHR27005">
    <property type="entry name" value="WALL-ASSOCIATED RECEPTOR KINASE-LIKE 21"/>
    <property type="match status" value="1"/>
</dbReference>
<evidence type="ECO:0008006" key="27">
    <source>
        <dbReference type="Google" id="ProtNLM"/>
    </source>
</evidence>
<evidence type="ECO:0000256" key="13">
    <source>
        <dbReference type="ARBA" id="ARBA00023136"/>
    </source>
</evidence>
<gene>
    <name evidence="25" type="ORF">DCAR_0521383</name>
</gene>
<protein>
    <recommendedName>
        <fullName evidence="27">Protein kinase domain-containing protein</fullName>
    </recommendedName>
</protein>
<dbReference type="InterPro" id="IPR011009">
    <property type="entry name" value="Kinase-like_dom_sf"/>
</dbReference>
<dbReference type="Pfam" id="PF00069">
    <property type="entry name" value="Pkinase"/>
    <property type="match status" value="1"/>
</dbReference>
<accession>A0AAF0X8S8</accession>
<comment type="function">
    <text evidence="18">Serine/threonine-protein kinase that may function as a signaling receptor of extracellular matrix component. Binding to pectin may have significance in the control of cell expansion, morphogenesis and development.</text>
</comment>
<proteinExistence type="predicted"/>
<evidence type="ECO:0000256" key="21">
    <source>
        <dbReference type="SAM" id="Phobius"/>
    </source>
</evidence>
<evidence type="ECO:0000256" key="2">
    <source>
        <dbReference type="ARBA" id="ARBA00022527"/>
    </source>
</evidence>
<keyword evidence="5" id="KW-0808">Transferase</keyword>
<organism evidence="25 26">
    <name type="scientific">Daucus carota subsp. sativus</name>
    <name type="common">Carrot</name>
    <dbReference type="NCBI Taxonomy" id="79200"/>
    <lineage>
        <taxon>Eukaryota</taxon>
        <taxon>Viridiplantae</taxon>
        <taxon>Streptophyta</taxon>
        <taxon>Embryophyta</taxon>
        <taxon>Tracheophyta</taxon>
        <taxon>Spermatophyta</taxon>
        <taxon>Magnoliopsida</taxon>
        <taxon>eudicotyledons</taxon>
        <taxon>Gunneridae</taxon>
        <taxon>Pentapetalae</taxon>
        <taxon>asterids</taxon>
        <taxon>campanulids</taxon>
        <taxon>Apiales</taxon>
        <taxon>Apiaceae</taxon>
        <taxon>Apioideae</taxon>
        <taxon>Scandiceae</taxon>
        <taxon>Daucinae</taxon>
        <taxon>Daucus</taxon>
        <taxon>Daucus sect. Daucus</taxon>
    </lineage>
</organism>
<comment type="subcellular location">
    <subcellularLocation>
        <location evidence="1">Membrane</location>
        <topology evidence="1">Single-pass type I membrane protein</topology>
    </subcellularLocation>
</comment>
<comment type="caution">
    <text evidence="19">Lacks conserved residue(s) required for the propagation of feature annotation.</text>
</comment>
<evidence type="ECO:0000313" key="25">
    <source>
        <dbReference type="EMBL" id="WOH01996.1"/>
    </source>
</evidence>
<dbReference type="PROSITE" id="PS50011">
    <property type="entry name" value="PROTEIN_KINASE_DOM"/>
    <property type="match status" value="1"/>
</dbReference>
<dbReference type="Gene3D" id="2.10.25.10">
    <property type="entry name" value="Laminin"/>
    <property type="match status" value="1"/>
</dbReference>
<dbReference type="GO" id="GO:0007166">
    <property type="term" value="P:cell surface receptor signaling pathway"/>
    <property type="evidence" value="ECO:0007669"/>
    <property type="project" value="InterPro"/>
</dbReference>
<dbReference type="FunFam" id="2.10.25.10:FF:000038">
    <property type="entry name" value="Fibrillin 2"/>
    <property type="match status" value="1"/>
</dbReference>
<dbReference type="SUPFAM" id="SSF56112">
    <property type="entry name" value="Protein kinase-like (PK-like)"/>
    <property type="match status" value="1"/>
</dbReference>
<dbReference type="PROSITE" id="PS00108">
    <property type="entry name" value="PROTEIN_KINASE_ST"/>
    <property type="match status" value="1"/>
</dbReference>
<keyword evidence="26" id="KW-1185">Reference proteome</keyword>
<evidence type="ECO:0000256" key="12">
    <source>
        <dbReference type="ARBA" id="ARBA00022989"/>
    </source>
</evidence>
<dbReference type="InterPro" id="IPR000719">
    <property type="entry name" value="Prot_kinase_dom"/>
</dbReference>